<evidence type="ECO:0000259" key="3">
    <source>
        <dbReference type="Pfam" id="PF03050"/>
    </source>
</evidence>
<dbReference type="EMBL" id="CP012502">
    <property type="protein sequence ID" value="AOM83885.1"/>
    <property type="molecule type" value="Genomic_DNA"/>
</dbReference>
<dbReference type="Proteomes" id="UP000094463">
    <property type="component" value="Chromosome"/>
</dbReference>
<dbReference type="NCBIfam" id="NF033517">
    <property type="entry name" value="transpos_IS66"/>
    <property type="match status" value="1"/>
</dbReference>
<dbReference type="InterPro" id="IPR039552">
    <property type="entry name" value="IS66_C"/>
</dbReference>
<dbReference type="STRING" id="632773.BBEV_2546"/>
<dbReference type="PANTHER" id="PTHR33678">
    <property type="entry name" value="BLL1576 PROTEIN"/>
    <property type="match status" value="1"/>
</dbReference>
<name>A0A1D7QY03_9BACI</name>
<evidence type="ECO:0000259" key="4">
    <source>
        <dbReference type="Pfam" id="PF13005"/>
    </source>
</evidence>
<dbReference type="Pfam" id="PF03050">
    <property type="entry name" value="DDE_Tnp_IS66"/>
    <property type="match status" value="1"/>
</dbReference>
<evidence type="ECO:0000256" key="1">
    <source>
        <dbReference type="SAM" id="Coils"/>
    </source>
</evidence>
<dbReference type="Pfam" id="PF13005">
    <property type="entry name" value="zf-IS66"/>
    <property type="match status" value="1"/>
</dbReference>
<feature type="domain" description="Transposase TnpC homeodomain" evidence="5">
    <location>
        <begin position="35"/>
        <end position="106"/>
    </location>
</feature>
<feature type="region of interest" description="Disordered" evidence="2">
    <location>
        <begin position="46"/>
        <end position="85"/>
    </location>
</feature>
<dbReference type="InterPro" id="IPR024474">
    <property type="entry name" value="Znf_dom_IS66"/>
</dbReference>
<dbReference type="AlphaFoldDB" id="A0A1D7QY03"/>
<feature type="domain" description="Transposase IS66 zinc-finger binding" evidence="4">
    <location>
        <begin position="116"/>
        <end position="159"/>
    </location>
</feature>
<evidence type="ECO:0000313" key="8">
    <source>
        <dbReference type="Proteomes" id="UP000094463"/>
    </source>
</evidence>
<dbReference type="Pfam" id="PF13817">
    <property type="entry name" value="DDE_Tnp_IS66_C"/>
    <property type="match status" value="1"/>
</dbReference>
<dbReference type="Pfam" id="PF13007">
    <property type="entry name" value="LZ_Tnp_IS66"/>
    <property type="match status" value="1"/>
</dbReference>
<keyword evidence="8" id="KW-1185">Reference proteome</keyword>
<organism evidence="7 8">
    <name type="scientific">Salisediminibacterium beveridgei</name>
    <dbReference type="NCBI Taxonomy" id="632773"/>
    <lineage>
        <taxon>Bacteria</taxon>
        <taxon>Bacillati</taxon>
        <taxon>Bacillota</taxon>
        <taxon>Bacilli</taxon>
        <taxon>Bacillales</taxon>
        <taxon>Bacillaceae</taxon>
        <taxon>Salisediminibacterium</taxon>
    </lineage>
</organism>
<evidence type="ECO:0000259" key="6">
    <source>
        <dbReference type="Pfam" id="PF13817"/>
    </source>
</evidence>
<dbReference type="InterPro" id="IPR024463">
    <property type="entry name" value="Transposase_TnpC_homeodom"/>
</dbReference>
<evidence type="ECO:0000259" key="5">
    <source>
        <dbReference type="Pfam" id="PF13007"/>
    </source>
</evidence>
<reference evidence="7 8" key="1">
    <citation type="submission" date="2015-08" db="EMBL/GenBank/DDBJ databases">
        <title>The complete genome sequence of Bacillus beveridgei MLTeJB.</title>
        <authorList>
            <person name="Hanson T.E."/>
            <person name="Mesa C."/>
            <person name="Basesman S.M."/>
            <person name="Oremland R.S."/>
        </authorList>
    </citation>
    <scope>NUCLEOTIDE SEQUENCE [LARGE SCALE GENOMIC DNA]</scope>
    <source>
        <strain evidence="7 8">MLTeJB</strain>
    </source>
</reference>
<accession>A0A1D7QY03</accession>
<evidence type="ECO:0000313" key="7">
    <source>
        <dbReference type="EMBL" id="AOM83885.1"/>
    </source>
</evidence>
<sequence>MKKSSAISPKTTEHLEDRVSKLEREKAELELQLKWYKEQLSLQQRQKFGKSSEKTDPDQLELPLFNEAEQEQHPSEEEPTVESITYERKKKRKVRKDLTENLPSKTIEHTLPVEDQVCSCCNGKLHTMKQQVKEELEIIPAEVKVIRYVTYLYSCRDCEKNGTGNPIVKAPVPERAFPGSLASPSMVSYIMDQKFVQGTPLYRQEQAFNRLGVPLSRQTLSNWILEGSEQWLEPIYDRMVETLTLLDVLHADETTVQVLKEDGKEASSTSYMWLYRSGMSSVPIVIYDYQPGRASKYPIRFLEGFKGYLHVDGYGGYHGLKPKVELVGCWAHARRKFVDAVKSLPDDGSTTKSSAQEGLDFINQLYRIEKHIQEERLSPEKVYDVRQKRSKPVLEAYSAWLQTMRAKTLPKTLLGKAIVYSINQMDHLRNFLKDGRLDIDNNRAERSIKPFVIGRKNGLFSNTPRGAKSSSVIYSIIETAKENRLKPQAYLDYLFEHLPNSKQSEMDQFLPWSESLPEEIRIK</sequence>
<dbReference type="KEGG" id="bbev:BBEV_2546"/>
<dbReference type="InterPro" id="IPR004291">
    <property type="entry name" value="Transposase_IS66_central"/>
</dbReference>
<dbReference type="InterPro" id="IPR052344">
    <property type="entry name" value="Transposase-related"/>
</dbReference>
<dbReference type="OrthoDB" id="9760067at2"/>
<keyword evidence="1" id="KW-0175">Coiled coil</keyword>
<proteinExistence type="predicted"/>
<feature type="coiled-coil region" evidence="1">
    <location>
        <begin position="12"/>
        <end position="46"/>
    </location>
</feature>
<evidence type="ECO:0000256" key="2">
    <source>
        <dbReference type="SAM" id="MobiDB-lite"/>
    </source>
</evidence>
<dbReference type="RefSeq" id="WP_069365822.1">
    <property type="nucleotide sequence ID" value="NZ_CP012502.1"/>
</dbReference>
<dbReference type="PATRIC" id="fig|632773.3.peg.2668"/>
<gene>
    <name evidence="7" type="ORF">BBEV_2546</name>
</gene>
<protein>
    <submittedName>
        <fullName evidence="7">Mobile element protein</fullName>
    </submittedName>
</protein>
<feature type="domain" description="Transposase IS66 C-terminal" evidence="6">
    <location>
        <begin position="475"/>
        <end position="512"/>
    </location>
</feature>
<feature type="domain" description="Transposase IS66 central" evidence="3">
    <location>
        <begin position="180"/>
        <end position="468"/>
    </location>
</feature>